<feature type="region of interest" description="Disordered" evidence="1">
    <location>
        <begin position="275"/>
        <end position="325"/>
    </location>
</feature>
<proteinExistence type="predicted"/>
<gene>
    <name evidence="2" type="ORF">ANE_LOCUS25025</name>
</gene>
<evidence type="ECO:0000313" key="3">
    <source>
        <dbReference type="Proteomes" id="UP000489600"/>
    </source>
</evidence>
<organism evidence="2 3">
    <name type="scientific">Arabis nemorensis</name>
    <dbReference type="NCBI Taxonomy" id="586526"/>
    <lineage>
        <taxon>Eukaryota</taxon>
        <taxon>Viridiplantae</taxon>
        <taxon>Streptophyta</taxon>
        <taxon>Embryophyta</taxon>
        <taxon>Tracheophyta</taxon>
        <taxon>Spermatophyta</taxon>
        <taxon>Magnoliopsida</taxon>
        <taxon>eudicotyledons</taxon>
        <taxon>Gunneridae</taxon>
        <taxon>Pentapetalae</taxon>
        <taxon>rosids</taxon>
        <taxon>malvids</taxon>
        <taxon>Brassicales</taxon>
        <taxon>Brassicaceae</taxon>
        <taxon>Arabideae</taxon>
        <taxon>Arabis</taxon>
    </lineage>
</organism>
<feature type="compositionally biased region" description="Polar residues" evidence="1">
    <location>
        <begin position="205"/>
        <end position="223"/>
    </location>
</feature>
<evidence type="ECO:0008006" key="4">
    <source>
        <dbReference type="Google" id="ProtNLM"/>
    </source>
</evidence>
<dbReference type="Proteomes" id="UP000489600">
    <property type="component" value="Unassembled WGS sequence"/>
</dbReference>
<reference evidence="2" key="1">
    <citation type="submission" date="2019-07" db="EMBL/GenBank/DDBJ databases">
        <authorList>
            <person name="Dittberner H."/>
        </authorList>
    </citation>
    <scope>NUCLEOTIDE SEQUENCE [LARGE SCALE GENOMIC DNA]</scope>
</reference>
<keyword evidence="3" id="KW-1185">Reference proteome</keyword>
<accession>A0A565CM21</accession>
<evidence type="ECO:0000256" key="1">
    <source>
        <dbReference type="SAM" id="MobiDB-lite"/>
    </source>
</evidence>
<comment type="caution">
    <text evidence="2">The sequence shown here is derived from an EMBL/GenBank/DDBJ whole genome shotgun (WGS) entry which is preliminary data.</text>
</comment>
<name>A0A565CM21_9BRAS</name>
<dbReference type="EMBL" id="CABITT030000008">
    <property type="protein sequence ID" value="VVB14581.1"/>
    <property type="molecule type" value="Genomic_DNA"/>
</dbReference>
<dbReference type="PANTHER" id="PTHR33349">
    <property type="entry name" value="EMB|CAB62594.1"/>
    <property type="match status" value="1"/>
</dbReference>
<evidence type="ECO:0000313" key="2">
    <source>
        <dbReference type="EMBL" id="VVB14581.1"/>
    </source>
</evidence>
<sequence length="325" mass="36408">MAEKTVRLPDSRDVNRSWRRISTGRLSFLYSEEKILPNYLKSTTGSCHDVCKYGRKHEESEKKPRVSPLKRVSRSFSGTLNLDSPLRKKKALTKSTLNPSSVVGSDHHAKSQVGNSSSGACKKMKAERREKKAVSLSETRLVDSTKRKKKTVSQSFKTFGVSLGRAYSRSKEMVEHNRHVTALKLKSVAQTAAIALRRSTRKKTNGGSKTTEPKKTSVSTRASMSPKRCSRCLKAKKDSSSMTVPLSKTRKHVDEKCSDLVEEKTLYVIKMETGNEIVESDQNQPCVMDSPIDDRKSEKSQEESECIIRTQQGKEKANPSQQNPP</sequence>
<feature type="region of interest" description="Disordered" evidence="1">
    <location>
        <begin position="54"/>
        <end position="141"/>
    </location>
</feature>
<dbReference type="OrthoDB" id="766386at2759"/>
<feature type="region of interest" description="Disordered" evidence="1">
    <location>
        <begin position="196"/>
        <end position="247"/>
    </location>
</feature>
<feature type="compositionally biased region" description="Basic and acidic residues" evidence="1">
    <location>
        <begin position="292"/>
        <end position="302"/>
    </location>
</feature>
<feature type="compositionally biased region" description="Polar residues" evidence="1">
    <location>
        <begin position="93"/>
        <end position="103"/>
    </location>
</feature>
<feature type="compositionally biased region" description="Basic and acidic residues" evidence="1">
    <location>
        <begin position="54"/>
        <end position="64"/>
    </location>
</feature>
<protein>
    <recommendedName>
        <fullName evidence="4">Calmodulin-binding domain-containing protein</fullName>
    </recommendedName>
</protein>
<dbReference type="AlphaFoldDB" id="A0A565CM21"/>
<dbReference type="PANTHER" id="PTHR33349:SF9">
    <property type="entry name" value="CALMODULIN-BINDING DOMAIN-CONTAINING PROTEIN"/>
    <property type="match status" value="1"/>
</dbReference>